<comment type="caution">
    <text evidence="2">The sequence shown here is derived from an EMBL/GenBank/DDBJ whole genome shotgun (WGS) entry which is preliminary data.</text>
</comment>
<proteinExistence type="predicted"/>
<dbReference type="EMBL" id="JACEIK010000141">
    <property type="protein sequence ID" value="MCD7450675.1"/>
    <property type="molecule type" value="Genomic_DNA"/>
</dbReference>
<protein>
    <submittedName>
        <fullName evidence="2">Uncharacterized protein</fullName>
    </submittedName>
</protein>
<organism evidence="2 3">
    <name type="scientific">Datura stramonium</name>
    <name type="common">Jimsonweed</name>
    <name type="synonym">Common thornapple</name>
    <dbReference type="NCBI Taxonomy" id="4076"/>
    <lineage>
        <taxon>Eukaryota</taxon>
        <taxon>Viridiplantae</taxon>
        <taxon>Streptophyta</taxon>
        <taxon>Embryophyta</taxon>
        <taxon>Tracheophyta</taxon>
        <taxon>Spermatophyta</taxon>
        <taxon>Magnoliopsida</taxon>
        <taxon>eudicotyledons</taxon>
        <taxon>Gunneridae</taxon>
        <taxon>Pentapetalae</taxon>
        <taxon>asterids</taxon>
        <taxon>lamiids</taxon>
        <taxon>Solanales</taxon>
        <taxon>Solanaceae</taxon>
        <taxon>Solanoideae</taxon>
        <taxon>Datureae</taxon>
        <taxon>Datura</taxon>
    </lineage>
</organism>
<evidence type="ECO:0000313" key="3">
    <source>
        <dbReference type="Proteomes" id="UP000823775"/>
    </source>
</evidence>
<feature type="region of interest" description="Disordered" evidence="1">
    <location>
        <begin position="1"/>
        <end position="39"/>
    </location>
</feature>
<feature type="region of interest" description="Disordered" evidence="1">
    <location>
        <begin position="64"/>
        <end position="101"/>
    </location>
</feature>
<accession>A0ABS8RV52</accession>
<evidence type="ECO:0000313" key="2">
    <source>
        <dbReference type="EMBL" id="MCD7450675.1"/>
    </source>
</evidence>
<name>A0ABS8RV52_DATST</name>
<reference evidence="2 3" key="1">
    <citation type="journal article" date="2021" name="BMC Genomics">
        <title>Datura genome reveals duplications of psychoactive alkaloid biosynthetic genes and high mutation rate following tissue culture.</title>
        <authorList>
            <person name="Rajewski A."/>
            <person name="Carter-House D."/>
            <person name="Stajich J."/>
            <person name="Litt A."/>
        </authorList>
    </citation>
    <scope>NUCLEOTIDE SEQUENCE [LARGE SCALE GENOMIC DNA]</scope>
    <source>
        <strain evidence="2">AR-01</strain>
    </source>
</reference>
<keyword evidence="3" id="KW-1185">Reference proteome</keyword>
<dbReference type="Proteomes" id="UP000823775">
    <property type="component" value="Unassembled WGS sequence"/>
</dbReference>
<sequence length="101" mass="11282">MVGSAFSRYSRMTSETHTKPRITRVSQPPGYGDPYSRTRRKMQFSFSKAKIRFRAKSHRLNCESLLGQGSDRPSPNESSDEEFDGLEGAGRGSGCPPLGYF</sequence>
<evidence type="ECO:0000256" key="1">
    <source>
        <dbReference type="SAM" id="MobiDB-lite"/>
    </source>
</evidence>
<gene>
    <name evidence="2" type="ORF">HAX54_007961</name>
</gene>